<evidence type="ECO:0000313" key="12">
    <source>
        <dbReference type="EMBL" id="CAF2865894.1"/>
    </source>
</evidence>
<evidence type="ECO:0000256" key="10">
    <source>
        <dbReference type="SAM" id="MobiDB-lite"/>
    </source>
</evidence>
<feature type="region of interest" description="Disordered" evidence="10">
    <location>
        <begin position="1"/>
        <end position="40"/>
    </location>
</feature>
<dbReference type="EMBL" id="HG994581">
    <property type="protein sequence ID" value="CAF2865894.1"/>
    <property type="molecule type" value="Genomic_DNA"/>
</dbReference>
<reference evidence="12" key="2">
    <citation type="submission" date="2021-02" db="EMBL/GenBank/DDBJ databases">
        <authorList>
            <person name="Bekaert M."/>
        </authorList>
    </citation>
    <scope>NUCLEOTIDE SEQUENCE</scope>
    <source>
        <strain evidence="12">IoA-00</strain>
    </source>
</reference>
<dbReference type="Gene3D" id="3.30.160.60">
    <property type="entry name" value="Classic Zinc Finger"/>
    <property type="match status" value="2"/>
</dbReference>
<proteinExistence type="predicted"/>
<dbReference type="PANTHER" id="PTHR15065">
    <property type="entry name" value="INSULINOMA-ASSOCIATED 1"/>
    <property type="match status" value="1"/>
</dbReference>
<evidence type="ECO:0000256" key="1">
    <source>
        <dbReference type="ARBA" id="ARBA00004123"/>
    </source>
</evidence>
<dbReference type="PROSITE" id="PS50157">
    <property type="entry name" value="ZINC_FINGER_C2H2_2"/>
    <property type="match status" value="3"/>
</dbReference>
<keyword evidence="3" id="KW-0677">Repeat</keyword>
<keyword evidence="5" id="KW-0862">Zinc</keyword>
<gene>
    <name evidence="12" type="ORF">LSAA_6850</name>
</gene>
<dbReference type="GO" id="GO:0005634">
    <property type="term" value="C:nucleus"/>
    <property type="evidence" value="ECO:0007669"/>
    <property type="project" value="UniProtKB-SubCell"/>
</dbReference>
<dbReference type="SUPFAM" id="SSF57667">
    <property type="entry name" value="beta-beta-alpha zinc fingers"/>
    <property type="match status" value="2"/>
</dbReference>
<dbReference type="GO" id="GO:0001227">
    <property type="term" value="F:DNA-binding transcription repressor activity, RNA polymerase II-specific"/>
    <property type="evidence" value="ECO:0007669"/>
    <property type="project" value="TreeGrafter"/>
</dbReference>
<keyword evidence="6" id="KW-0805">Transcription regulation</keyword>
<dbReference type="InterPro" id="IPR042972">
    <property type="entry name" value="INSM1/2"/>
</dbReference>
<evidence type="ECO:0000313" key="14">
    <source>
        <dbReference type="Proteomes" id="UP000675881"/>
    </source>
</evidence>
<evidence type="ECO:0000313" key="13">
    <source>
        <dbReference type="EMBL" id="CDW21742.1"/>
    </source>
</evidence>
<name>A0A0K2T841_LEPSM</name>
<evidence type="ECO:0000256" key="5">
    <source>
        <dbReference type="ARBA" id="ARBA00022833"/>
    </source>
</evidence>
<feature type="region of interest" description="Disordered" evidence="10">
    <location>
        <begin position="90"/>
        <end position="148"/>
    </location>
</feature>
<dbReference type="Pfam" id="PF13912">
    <property type="entry name" value="zf-C2H2_6"/>
    <property type="match status" value="1"/>
</dbReference>
<dbReference type="InterPro" id="IPR036236">
    <property type="entry name" value="Znf_C2H2_sf"/>
</dbReference>
<feature type="domain" description="C2H2-type" evidence="11">
    <location>
        <begin position="230"/>
        <end position="257"/>
    </location>
</feature>
<keyword evidence="8" id="KW-0539">Nucleus</keyword>
<dbReference type="InterPro" id="IPR013087">
    <property type="entry name" value="Znf_C2H2_type"/>
</dbReference>
<feature type="compositionally biased region" description="Low complexity" evidence="10">
    <location>
        <begin position="90"/>
        <end position="102"/>
    </location>
</feature>
<dbReference type="AlphaFoldDB" id="A0A0K2T841"/>
<evidence type="ECO:0000256" key="9">
    <source>
        <dbReference type="PROSITE-ProRule" id="PRU00042"/>
    </source>
</evidence>
<protein>
    <submittedName>
        <fullName evidence="12">(salmon louse) hypothetical protein</fullName>
    </submittedName>
    <submittedName>
        <fullName evidence="13">Nervous fingers 2 CG12809PAlike [Tribolium castaneum]</fullName>
    </submittedName>
</protein>
<dbReference type="GO" id="GO:0008270">
    <property type="term" value="F:zinc ion binding"/>
    <property type="evidence" value="ECO:0007669"/>
    <property type="project" value="UniProtKB-KW"/>
</dbReference>
<accession>A0A0K2T841</accession>
<dbReference type="GO" id="GO:0010564">
    <property type="term" value="P:regulation of cell cycle process"/>
    <property type="evidence" value="ECO:0007669"/>
    <property type="project" value="TreeGrafter"/>
</dbReference>
<feature type="compositionally biased region" description="Low complexity" evidence="10">
    <location>
        <begin position="113"/>
        <end position="127"/>
    </location>
</feature>
<dbReference type="GO" id="GO:0017053">
    <property type="term" value="C:transcription repressor complex"/>
    <property type="evidence" value="ECO:0007669"/>
    <property type="project" value="TreeGrafter"/>
</dbReference>
<dbReference type="Proteomes" id="UP000675881">
    <property type="component" value="Chromosome 2"/>
</dbReference>
<dbReference type="GO" id="GO:0000978">
    <property type="term" value="F:RNA polymerase II cis-regulatory region sequence-specific DNA binding"/>
    <property type="evidence" value="ECO:0007669"/>
    <property type="project" value="TreeGrafter"/>
</dbReference>
<evidence type="ECO:0000256" key="7">
    <source>
        <dbReference type="ARBA" id="ARBA00023163"/>
    </source>
</evidence>
<keyword evidence="4 9" id="KW-0863">Zinc-finger</keyword>
<sequence length="420" mass="46843">MHEGKRITDSPIIDVEEDEDEEEKRSTTTPPPSLIPPKYFQSEDTLVKTPTETFYSRLAALTALQSSYNYYLNPLSLVTQTAALQRALQNNNNNSSSSTLSSPESLGGKRSYESLSSSSSTCSSLASPEKRPKMCRKKSARKLAFDEDKTSPVSGTIIRQRAEGEEIPAIHKGDIDPEFNVVEITDEAKAELSKIENKIGDFICRLCKEVYDDAFGLAQHRCNMIVHVEYRCPECEKVFNCPANLASHRRWHKPKNKEDISSSPNNDNINPAACQNTNNPNLLMEDPNTPDRFSCKICHKKFKRLHSLKKHFQLHCINSNGNRPFSPLHSLNNSNIALSETPPKYSIADLLSPRVKDISMSNNPGNSDLHFPCRVCSMSFSSLSELTSHSAKVHYSLLFNSPSLLVLASNLTPPNGLVTQ</sequence>
<evidence type="ECO:0000259" key="11">
    <source>
        <dbReference type="PROSITE" id="PS50157"/>
    </source>
</evidence>
<dbReference type="GO" id="GO:0030182">
    <property type="term" value="P:neuron differentiation"/>
    <property type="evidence" value="ECO:0007669"/>
    <property type="project" value="TreeGrafter"/>
</dbReference>
<feature type="domain" description="C2H2-type" evidence="11">
    <location>
        <begin position="371"/>
        <end position="394"/>
    </location>
</feature>
<dbReference type="Pfam" id="PF00096">
    <property type="entry name" value="zf-C2H2"/>
    <property type="match status" value="2"/>
</dbReference>
<feature type="region of interest" description="Disordered" evidence="10">
    <location>
        <begin position="252"/>
        <end position="285"/>
    </location>
</feature>
<keyword evidence="2" id="KW-0479">Metal-binding</keyword>
<dbReference type="EMBL" id="HACA01004381">
    <property type="protein sequence ID" value="CDW21742.1"/>
    <property type="molecule type" value="Transcribed_RNA"/>
</dbReference>
<dbReference type="OrthoDB" id="8953942at2759"/>
<organism evidence="13">
    <name type="scientific">Lepeophtheirus salmonis</name>
    <name type="common">Salmon louse</name>
    <name type="synonym">Caligus salmonis</name>
    <dbReference type="NCBI Taxonomy" id="72036"/>
    <lineage>
        <taxon>Eukaryota</taxon>
        <taxon>Metazoa</taxon>
        <taxon>Ecdysozoa</taxon>
        <taxon>Arthropoda</taxon>
        <taxon>Crustacea</taxon>
        <taxon>Multicrustacea</taxon>
        <taxon>Hexanauplia</taxon>
        <taxon>Copepoda</taxon>
        <taxon>Siphonostomatoida</taxon>
        <taxon>Caligidae</taxon>
        <taxon>Lepeophtheirus</taxon>
    </lineage>
</organism>
<comment type="subcellular location">
    <subcellularLocation>
        <location evidence="1">Nucleus</location>
    </subcellularLocation>
</comment>
<dbReference type="SMART" id="SM00355">
    <property type="entry name" value="ZnF_C2H2"/>
    <property type="match status" value="4"/>
</dbReference>
<reference evidence="13" key="1">
    <citation type="submission" date="2014-05" db="EMBL/GenBank/DDBJ databases">
        <authorList>
            <person name="Chronopoulou M."/>
        </authorList>
    </citation>
    <scope>NUCLEOTIDE SEQUENCE</scope>
    <source>
        <tissue evidence="13">Whole organism</tissue>
    </source>
</reference>
<dbReference type="PANTHER" id="PTHR15065:SF4">
    <property type="entry name" value="LD18634P"/>
    <property type="match status" value="1"/>
</dbReference>
<dbReference type="FunFam" id="3.30.160.60:FF:001329">
    <property type="entry name" value="INSM transcriptional repressor 1"/>
    <property type="match status" value="1"/>
</dbReference>
<evidence type="ECO:0000256" key="2">
    <source>
        <dbReference type="ARBA" id="ARBA00022723"/>
    </source>
</evidence>
<evidence type="ECO:0000256" key="8">
    <source>
        <dbReference type="ARBA" id="ARBA00023242"/>
    </source>
</evidence>
<feature type="domain" description="C2H2-type" evidence="11">
    <location>
        <begin position="293"/>
        <end position="315"/>
    </location>
</feature>
<keyword evidence="14" id="KW-1185">Reference proteome</keyword>
<keyword evidence="7" id="KW-0804">Transcription</keyword>
<dbReference type="PROSITE" id="PS00028">
    <property type="entry name" value="ZINC_FINGER_C2H2_1"/>
    <property type="match status" value="3"/>
</dbReference>
<evidence type="ECO:0000256" key="6">
    <source>
        <dbReference type="ARBA" id="ARBA00023015"/>
    </source>
</evidence>
<evidence type="ECO:0000256" key="4">
    <source>
        <dbReference type="ARBA" id="ARBA00022771"/>
    </source>
</evidence>
<feature type="compositionally biased region" description="Low complexity" evidence="10">
    <location>
        <begin position="261"/>
        <end position="273"/>
    </location>
</feature>
<evidence type="ECO:0000256" key="3">
    <source>
        <dbReference type="ARBA" id="ARBA00022737"/>
    </source>
</evidence>